<dbReference type="STRING" id="330214.NIDE0710"/>
<dbReference type="HOGENOM" id="CLU_2913860_0_0_0"/>
<dbReference type="AlphaFoldDB" id="D8PB69"/>
<accession>D8PB69</accession>
<organism evidence="1 2">
    <name type="scientific">Nitrospira defluvii</name>
    <dbReference type="NCBI Taxonomy" id="330214"/>
    <lineage>
        <taxon>Bacteria</taxon>
        <taxon>Pseudomonadati</taxon>
        <taxon>Nitrospirota</taxon>
        <taxon>Nitrospiria</taxon>
        <taxon>Nitrospirales</taxon>
        <taxon>Nitrospiraceae</taxon>
        <taxon>Nitrospira</taxon>
    </lineage>
</organism>
<gene>
    <name evidence="1" type="ORF">NIDE0710</name>
</gene>
<dbReference type="KEGG" id="nde:NIDE0710"/>
<keyword evidence="2" id="KW-1185">Reference proteome</keyword>
<name>D8PB69_9BACT</name>
<reference evidence="1 2" key="1">
    <citation type="journal article" date="2010" name="Proc. Natl. Acad. Sci. U.S.A.">
        <title>A Nitrospira metagenome illuminates the physiology and evolution of globally important nitrite-oxidizing bacteria.</title>
        <authorList>
            <person name="Lucker S."/>
            <person name="Wagner M."/>
            <person name="Maixner F."/>
            <person name="Pelletier E."/>
            <person name="Koch H."/>
            <person name="Vacherie B."/>
            <person name="Rattei T."/>
            <person name="Sinninghe Damste J."/>
            <person name="Spieck E."/>
            <person name="Le Paslier D."/>
            <person name="Daims H."/>
        </authorList>
    </citation>
    <scope>NUCLEOTIDE SEQUENCE [LARGE SCALE GENOMIC DNA]</scope>
</reference>
<proteinExistence type="predicted"/>
<evidence type="ECO:0000313" key="2">
    <source>
        <dbReference type="Proteomes" id="UP000001660"/>
    </source>
</evidence>
<protein>
    <submittedName>
        <fullName evidence="1">Uncharacterized protein</fullName>
    </submittedName>
</protein>
<sequence length="61" mass="6740">MGIQTAKQKILEAVERLPDNATLEDAIERLCFLAKVEEGLRQSHAGGEMIPHQDAVRQLLG</sequence>
<dbReference type="Proteomes" id="UP000001660">
    <property type="component" value="Chromosome"/>
</dbReference>
<dbReference type="EMBL" id="FP929003">
    <property type="protein sequence ID" value="CBK40478.1"/>
    <property type="molecule type" value="Genomic_DNA"/>
</dbReference>
<evidence type="ECO:0000313" key="1">
    <source>
        <dbReference type="EMBL" id="CBK40478.1"/>
    </source>
</evidence>